<dbReference type="PANTHER" id="PTHR14369:SF0">
    <property type="entry name" value="SURFEIT LOCUS PROTEIN 6"/>
    <property type="match status" value="1"/>
</dbReference>
<dbReference type="GeneID" id="36565273"/>
<gene>
    <name evidence="7" type="ORF">C7M61_001883</name>
</gene>
<evidence type="ECO:0000313" key="7">
    <source>
        <dbReference type="EMBL" id="PSK39278.1"/>
    </source>
</evidence>
<feature type="region of interest" description="Disordered" evidence="4">
    <location>
        <begin position="297"/>
        <end position="324"/>
    </location>
</feature>
<evidence type="ECO:0000256" key="3">
    <source>
        <dbReference type="ARBA" id="ARBA00023242"/>
    </source>
</evidence>
<evidence type="ECO:0000256" key="1">
    <source>
        <dbReference type="ARBA" id="ARBA00004123"/>
    </source>
</evidence>
<feature type="compositionally biased region" description="Basic and acidic residues" evidence="4">
    <location>
        <begin position="397"/>
        <end position="406"/>
    </location>
</feature>
<sequence length="417" mass="47399">MTNSLEERLKTHSSAFDGLLSLIPAKYYYDDATQDQWQQKKKTKKEAAEDKRAKLDPENASLADTYNNGGASAKDVMDNKAKTAKKVSLPKASAPSDHSDDEVINGKAGLVFDDEGDAHEAKQEEKLKSQKLQQKQKPQKKQLSEEEKQEKEKKRLELKEKLASKIQTLREKRRAPGTKNAGPLKSREQILAERKKKQELKRQEKLKRKREEDEAEFVEGGNADEDKSEGEDKSDDENDDMLFGNIVFEDGTRVTSDLSKLRNGIAQKKKKGPANNDIKAHLVRLENKKRKLALMTPEEQASLKESDQWKSLMSQAEGVKVKDDEKLLRKSLKRKEKQKLRSETEWKDRKQLVKDTIAARAKKREANLKARKDNKGKKGKNQPRLRKFSGVIKKGGKPKDGKKRPGFEGSAKSKGKK</sequence>
<dbReference type="GO" id="GO:0003723">
    <property type="term" value="F:RNA binding"/>
    <property type="evidence" value="ECO:0007669"/>
    <property type="project" value="TreeGrafter"/>
</dbReference>
<dbReference type="AlphaFoldDB" id="A0A2P7YTI6"/>
<dbReference type="PANTHER" id="PTHR14369">
    <property type="entry name" value="SURFEIT LOCUS PROTEIN 6"/>
    <property type="match status" value="1"/>
</dbReference>
<dbReference type="Pfam" id="PF15459">
    <property type="entry name" value="RRP14"/>
    <property type="match status" value="1"/>
</dbReference>
<dbReference type="GO" id="GO:0005730">
    <property type="term" value="C:nucleolus"/>
    <property type="evidence" value="ECO:0007669"/>
    <property type="project" value="EnsemblFungi"/>
</dbReference>
<keyword evidence="3" id="KW-0539">Nucleus</keyword>
<comment type="caution">
    <text evidence="7">The sequence shown here is derived from an EMBL/GenBank/DDBJ whole genome shotgun (WGS) entry which is preliminary data.</text>
</comment>
<dbReference type="GO" id="GO:0042274">
    <property type="term" value="P:ribosomal small subunit biogenesis"/>
    <property type="evidence" value="ECO:0007669"/>
    <property type="project" value="EnsemblFungi"/>
</dbReference>
<evidence type="ECO:0008006" key="9">
    <source>
        <dbReference type="Google" id="ProtNLM"/>
    </source>
</evidence>
<dbReference type="RefSeq" id="XP_024714415.1">
    <property type="nucleotide sequence ID" value="XM_024857279.1"/>
</dbReference>
<feature type="domain" description="Ribosomal RNA-processing protein 14 N-terminal" evidence="6">
    <location>
        <begin position="8"/>
        <end position="58"/>
    </location>
</feature>
<dbReference type="OrthoDB" id="444809at2759"/>
<evidence type="ECO:0000256" key="2">
    <source>
        <dbReference type="ARBA" id="ARBA00005904"/>
    </source>
</evidence>
<dbReference type="GO" id="GO:0003677">
    <property type="term" value="F:DNA binding"/>
    <property type="evidence" value="ECO:0007669"/>
    <property type="project" value="TreeGrafter"/>
</dbReference>
<evidence type="ECO:0000259" key="5">
    <source>
        <dbReference type="Pfam" id="PF04935"/>
    </source>
</evidence>
<dbReference type="Proteomes" id="UP000241107">
    <property type="component" value="Unassembled WGS sequence"/>
</dbReference>
<dbReference type="InterPro" id="IPR029190">
    <property type="entry name" value="Rrp14/SURF6_C"/>
</dbReference>
<feature type="compositionally biased region" description="Basic residues" evidence="4">
    <location>
        <begin position="374"/>
        <end position="387"/>
    </location>
</feature>
<accession>A0A2P7YTI6</accession>
<keyword evidence="8" id="KW-1185">Reference proteome</keyword>
<dbReference type="EMBL" id="PYFQ01000003">
    <property type="protein sequence ID" value="PSK39278.1"/>
    <property type="molecule type" value="Genomic_DNA"/>
</dbReference>
<feature type="compositionally biased region" description="Basic and acidic residues" evidence="4">
    <location>
        <begin position="118"/>
        <end position="128"/>
    </location>
</feature>
<dbReference type="VEuPathDB" id="FungiDB:C7M61_001883"/>
<protein>
    <recommendedName>
        <fullName evidence="9">Ribosomal RNA-processing protein 14/surfeit locus protein 6 C-terminal domain-containing protein</fullName>
    </recommendedName>
</protein>
<feature type="compositionally biased region" description="Acidic residues" evidence="4">
    <location>
        <begin position="213"/>
        <end position="240"/>
    </location>
</feature>
<feature type="compositionally biased region" description="Basic and acidic residues" evidence="4">
    <location>
        <begin position="45"/>
        <end position="57"/>
    </location>
</feature>
<proteinExistence type="inferred from homology"/>
<dbReference type="STRING" id="418784.A0A2P7YTI6"/>
<dbReference type="Pfam" id="PF04935">
    <property type="entry name" value="SURF6"/>
    <property type="match status" value="1"/>
</dbReference>
<dbReference type="GO" id="GO:0042273">
    <property type="term" value="P:ribosomal large subunit biogenesis"/>
    <property type="evidence" value="ECO:0007669"/>
    <property type="project" value="EnsemblFungi"/>
</dbReference>
<reference evidence="7 8" key="1">
    <citation type="submission" date="2018-03" db="EMBL/GenBank/DDBJ databases">
        <title>Candida pseudohaemulonii genome assembly and annotation.</title>
        <authorList>
            <person name="Munoz J.F."/>
            <person name="Gade L.G."/>
            <person name="Chow N.A."/>
            <person name="Litvintseva A.P."/>
            <person name="Loparev V.N."/>
            <person name="Cuomo C.A."/>
        </authorList>
    </citation>
    <scope>NUCLEOTIDE SEQUENCE [LARGE SCALE GENOMIC DNA]</scope>
    <source>
        <strain evidence="7 8">B12108</strain>
    </source>
</reference>
<organism evidence="7 8">
    <name type="scientific">Candidozyma pseudohaemuli</name>
    <dbReference type="NCBI Taxonomy" id="418784"/>
    <lineage>
        <taxon>Eukaryota</taxon>
        <taxon>Fungi</taxon>
        <taxon>Dikarya</taxon>
        <taxon>Ascomycota</taxon>
        <taxon>Saccharomycotina</taxon>
        <taxon>Pichiomycetes</taxon>
        <taxon>Metschnikowiaceae</taxon>
        <taxon>Candidozyma</taxon>
    </lineage>
</organism>
<evidence type="ECO:0000256" key="4">
    <source>
        <dbReference type="SAM" id="MobiDB-lite"/>
    </source>
</evidence>
<comment type="subcellular location">
    <subcellularLocation>
        <location evidence="1">Nucleus</location>
    </subcellularLocation>
</comment>
<feature type="region of interest" description="Disordered" evidence="4">
    <location>
        <begin position="361"/>
        <end position="417"/>
    </location>
</feature>
<feature type="compositionally biased region" description="Basic and acidic residues" evidence="4">
    <location>
        <begin position="364"/>
        <end position="373"/>
    </location>
</feature>
<dbReference type="InterPro" id="IPR029188">
    <property type="entry name" value="Rrp14_N"/>
</dbReference>
<dbReference type="InterPro" id="IPR007019">
    <property type="entry name" value="SURF6"/>
</dbReference>
<name>A0A2P7YTI6_9ASCO</name>
<feature type="domain" description="Ribosomal RNA-processing protein 14/surfeit locus protein 6 C-terminal" evidence="5">
    <location>
        <begin position="188"/>
        <end position="380"/>
    </location>
</feature>
<evidence type="ECO:0000313" key="8">
    <source>
        <dbReference type="Proteomes" id="UP000241107"/>
    </source>
</evidence>
<feature type="compositionally biased region" description="Basic and acidic residues" evidence="4">
    <location>
        <begin position="142"/>
        <end position="163"/>
    </location>
</feature>
<feature type="region of interest" description="Disordered" evidence="4">
    <location>
        <begin position="39"/>
        <end position="241"/>
    </location>
</feature>
<evidence type="ECO:0000259" key="6">
    <source>
        <dbReference type="Pfam" id="PF15459"/>
    </source>
</evidence>
<feature type="compositionally biased region" description="Basic residues" evidence="4">
    <location>
        <begin position="194"/>
        <end position="208"/>
    </location>
</feature>
<comment type="similarity">
    <text evidence="2">Belongs to the SURF6 family.</text>
</comment>